<accession>A0A165Y1K0</accession>
<feature type="transmembrane region" description="Helical" evidence="1">
    <location>
        <begin position="129"/>
        <end position="150"/>
    </location>
</feature>
<dbReference type="OrthoDB" id="2986689at2759"/>
<proteinExistence type="predicted"/>
<keyword evidence="3" id="KW-1185">Reference proteome</keyword>
<dbReference type="EMBL" id="KV417707">
    <property type="protein sequence ID" value="KZP09111.1"/>
    <property type="molecule type" value="Genomic_DNA"/>
</dbReference>
<sequence length="342" mass="38067">MANTSCSDSFPSINNLLVQVAAGQVDITTVVSTCEGICSMAWGPGNPDLSGIGLIRCYQIQAALTVLFGPLFCVFYHFFHDNFTDETNKNLEVLQDTFLDTVAQFSVPVAVAAVIRLHQDPPFYEIDFMYSLMTMQLLSLLSTTFTASIFDEPKSLIRANVICIYGISDIVSFMVFIEGRQTSTARWKAINELGGACQAYGTLLPGFEAIQNSRWLNKLTKVEWLLTYTGLVLGSLCIVAGLVWLAWKIVSGEGNIRRIGLMMMSVGLSIGMALELWRMMKTRAIMQHNTGTGFVDNEWGFAQVFAPFLWVPMCAQFIYCFLYPSQFVPCLRTAKTDVEKNC</sequence>
<keyword evidence="1" id="KW-1133">Transmembrane helix</keyword>
<keyword evidence="1" id="KW-0812">Transmembrane</keyword>
<name>A0A165Y1K0_9AGAM</name>
<feature type="transmembrane region" description="Helical" evidence="1">
    <location>
        <begin position="224"/>
        <end position="247"/>
    </location>
</feature>
<feature type="transmembrane region" description="Helical" evidence="1">
    <location>
        <begin position="60"/>
        <end position="78"/>
    </location>
</feature>
<feature type="transmembrane region" description="Helical" evidence="1">
    <location>
        <begin position="156"/>
        <end position="177"/>
    </location>
</feature>
<dbReference type="Proteomes" id="UP000076532">
    <property type="component" value="Unassembled WGS sequence"/>
</dbReference>
<evidence type="ECO:0000313" key="3">
    <source>
        <dbReference type="Proteomes" id="UP000076532"/>
    </source>
</evidence>
<gene>
    <name evidence="2" type="ORF">FIBSPDRAFT_964219</name>
</gene>
<organism evidence="2 3">
    <name type="scientific">Athelia psychrophila</name>
    <dbReference type="NCBI Taxonomy" id="1759441"/>
    <lineage>
        <taxon>Eukaryota</taxon>
        <taxon>Fungi</taxon>
        <taxon>Dikarya</taxon>
        <taxon>Basidiomycota</taxon>
        <taxon>Agaricomycotina</taxon>
        <taxon>Agaricomycetes</taxon>
        <taxon>Agaricomycetidae</taxon>
        <taxon>Atheliales</taxon>
        <taxon>Atheliaceae</taxon>
        <taxon>Athelia</taxon>
    </lineage>
</organism>
<evidence type="ECO:0000313" key="2">
    <source>
        <dbReference type="EMBL" id="KZP09111.1"/>
    </source>
</evidence>
<keyword evidence="1" id="KW-0472">Membrane</keyword>
<evidence type="ECO:0000256" key="1">
    <source>
        <dbReference type="SAM" id="Phobius"/>
    </source>
</evidence>
<dbReference type="STRING" id="436010.A0A165Y1K0"/>
<feature type="transmembrane region" description="Helical" evidence="1">
    <location>
        <begin position="259"/>
        <end position="277"/>
    </location>
</feature>
<reference evidence="2 3" key="1">
    <citation type="journal article" date="2016" name="Mol. Biol. Evol.">
        <title>Comparative Genomics of Early-Diverging Mushroom-Forming Fungi Provides Insights into the Origins of Lignocellulose Decay Capabilities.</title>
        <authorList>
            <person name="Nagy L.G."/>
            <person name="Riley R."/>
            <person name="Tritt A."/>
            <person name="Adam C."/>
            <person name="Daum C."/>
            <person name="Floudas D."/>
            <person name="Sun H."/>
            <person name="Yadav J.S."/>
            <person name="Pangilinan J."/>
            <person name="Larsson K.H."/>
            <person name="Matsuura K."/>
            <person name="Barry K."/>
            <person name="Labutti K."/>
            <person name="Kuo R."/>
            <person name="Ohm R.A."/>
            <person name="Bhattacharya S.S."/>
            <person name="Shirouzu T."/>
            <person name="Yoshinaga Y."/>
            <person name="Martin F.M."/>
            <person name="Grigoriev I.V."/>
            <person name="Hibbett D.S."/>
        </authorList>
    </citation>
    <scope>NUCLEOTIDE SEQUENCE [LARGE SCALE GENOMIC DNA]</scope>
    <source>
        <strain evidence="2 3">CBS 109695</strain>
    </source>
</reference>
<protein>
    <submittedName>
        <fullName evidence="2">Uncharacterized protein</fullName>
    </submittedName>
</protein>
<dbReference type="AlphaFoldDB" id="A0A165Y1K0"/>